<dbReference type="EMBL" id="JAODUO010000059">
    <property type="protein sequence ID" value="KAK2191139.1"/>
    <property type="molecule type" value="Genomic_DNA"/>
</dbReference>
<organism evidence="2 3">
    <name type="scientific">Ridgeia piscesae</name>
    <name type="common">Tubeworm</name>
    <dbReference type="NCBI Taxonomy" id="27915"/>
    <lineage>
        <taxon>Eukaryota</taxon>
        <taxon>Metazoa</taxon>
        <taxon>Spiralia</taxon>
        <taxon>Lophotrochozoa</taxon>
        <taxon>Annelida</taxon>
        <taxon>Polychaeta</taxon>
        <taxon>Sedentaria</taxon>
        <taxon>Canalipalpata</taxon>
        <taxon>Sabellida</taxon>
        <taxon>Siboglinidae</taxon>
        <taxon>Ridgeia</taxon>
    </lineage>
</organism>
<dbReference type="PANTHER" id="PTHR45703:SF36">
    <property type="entry name" value="DYNEIN HEAVY CHAIN, CYTOPLASMIC"/>
    <property type="match status" value="1"/>
</dbReference>
<evidence type="ECO:0000313" key="3">
    <source>
        <dbReference type="Proteomes" id="UP001209878"/>
    </source>
</evidence>
<name>A0AAD9UIW1_RIDPI</name>
<evidence type="ECO:0000259" key="1">
    <source>
        <dbReference type="Pfam" id="PF08393"/>
    </source>
</evidence>
<dbReference type="GO" id="GO:0045505">
    <property type="term" value="F:dynein intermediate chain binding"/>
    <property type="evidence" value="ECO:0007669"/>
    <property type="project" value="InterPro"/>
</dbReference>
<sequence>MAVSSHQVSSSLSVVPEASVSELEEEAREIHTMATSGKFLDPKQDATEILTELKEMQQASKWKEAITGEPYDLDFLKDMMTQMDLRQELWKYIEVSVHSIREWKTILFRKLQTKKIMDKLTEWQAAAGQMKAYFPVSDELLAFWYRELQSFKNELPLLHKLAHDALK</sequence>
<gene>
    <name evidence="2" type="ORF">NP493_59g03002</name>
</gene>
<reference evidence="2" key="1">
    <citation type="journal article" date="2023" name="Mol. Biol. Evol.">
        <title>Third-Generation Sequencing Reveals the Adaptive Role of the Epigenome in Three Deep-Sea Polychaetes.</title>
        <authorList>
            <person name="Perez M."/>
            <person name="Aroh O."/>
            <person name="Sun Y."/>
            <person name="Lan Y."/>
            <person name="Juniper S.K."/>
            <person name="Young C.R."/>
            <person name="Angers B."/>
            <person name="Qian P.Y."/>
        </authorList>
    </citation>
    <scope>NUCLEOTIDE SEQUENCE</scope>
    <source>
        <strain evidence="2">R07B-5</strain>
    </source>
</reference>
<dbReference type="GO" id="GO:0051959">
    <property type="term" value="F:dynein light intermediate chain binding"/>
    <property type="evidence" value="ECO:0007669"/>
    <property type="project" value="InterPro"/>
</dbReference>
<feature type="domain" description="Dynein heavy chain linker" evidence="1">
    <location>
        <begin position="76"/>
        <end position="167"/>
    </location>
</feature>
<dbReference type="InterPro" id="IPR013602">
    <property type="entry name" value="Dynein_heavy_linker"/>
</dbReference>
<dbReference type="GO" id="GO:0007018">
    <property type="term" value="P:microtubule-based movement"/>
    <property type="evidence" value="ECO:0007669"/>
    <property type="project" value="InterPro"/>
</dbReference>
<comment type="caution">
    <text evidence="2">The sequence shown here is derived from an EMBL/GenBank/DDBJ whole genome shotgun (WGS) entry which is preliminary data.</text>
</comment>
<dbReference type="GO" id="GO:0030286">
    <property type="term" value="C:dynein complex"/>
    <property type="evidence" value="ECO:0007669"/>
    <property type="project" value="InterPro"/>
</dbReference>
<dbReference type="AlphaFoldDB" id="A0AAD9UIW1"/>
<dbReference type="PANTHER" id="PTHR45703">
    <property type="entry name" value="DYNEIN HEAVY CHAIN"/>
    <property type="match status" value="1"/>
</dbReference>
<dbReference type="Proteomes" id="UP001209878">
    <property type="component" value="Unassembled WGS sequence"/>
</dbReference>
<keyword evidence="3" id="KW-1185">Reference proteome</keyword>
<accession>A0AAD9UIW1</accession>
<evidence type="ECO:0000313" key="2">
    <source>
        <dbReference type="EMBL" id="KAK2191139.1"/>
    </source>
</evidence>
<protein>
    <recommendedName>
        <fullName evidence="1">Dynein heavy chain linker domain-containing protein</fullName>
    </recommendedName>
</protein>
<dbReference type="InterPro" id="IPR026983">
    <property type="entry name" value="DHC"/>
</dbReference>
<proteinExistence type="predicted"/>
<dbReference type="Pfam" id="PF08393">
    <property type="entry name" value="DHC_N2"/>
    <property type="match status" value="1"/>
</dbReference>